<keyword evidence="3" id="KW-0560">Oxidoreductase</keyword>
<dbReference type="PANTHER" id="PTHR44154">
    <property type="entry name" value="QUINONE OXIDOREDUCTASE"/>
    <property type="match status" value="1"/>
</dbReference>
<dbReference type="EMBL" id="JBHTMM010000010">
    <property type="protein sequence ID" value="MFD1306318.1"/>
    <property type="molecule type" value="Genomic_DNA"/>
</dbReference>
<dbReference type="SUPFAM" id="SSF51735">
    <property type="entry name" value="NAD(P)-binding Rossmann-fold domains"/>
    <property type="match status" value="1"/>
</dbReference>
<comment type="caution">
    <text evidence="3">The sequence shown here is derived from an EMBL/GenBank/DDBJ whole genome shotgun (WGS) entry which is preliminary data.</text>
</comment>
<feature type="domain" description="Enoyl reductase (ER)" evidence="2">
    <location>
        <begin position="10"/>
        <end position="308"/>
    </location>
</feature>
<dbReference type="Pfam" id="PF13602">
    <property type="entry name" value="ADH_zinc_N_2"/>
    <property type="match status" value="1"/>
</dbReference>
<dbReference type="Gene3D" id="3.40.50.720">
    <property type="entry name" value="NAD(P)-binding Rossmann-like Domain"/>
    <property type="match status" value="1"/>
</dbReference>
<dbReference type="EC" id="1.-.-.-" evidence="3"/>
<evidence type="ECO:0000259" key="2">
    <source>
        <dbReference type="SMART" id="SM00829"/>
    </source>
</evidence>
<evidence type="ECO:0000313" key="3">
    <source>
        <dbReference type="EMBL" id="MFD1306318.1"/>
    </source>
</evidence>
<dbReference type="SMART" id="SM00829">
    <property type="entry name" value="PKS_ER"/>
    <property type="match status" value="1"/>
</dbReference>
<sequence length="317" mass="31411">MRAIQFGKFGPPEVLGVGSAPEPHAGPGEVRIAVRTSGVSPVDLALRAGDSPSRDGLDLPHIPGVDAAGVIDEVGAGVQGFAVGDEVFGAVDVTRLGGASAEFAVLAFWAAKPAALPWEQAGAAATGVETATRALDLLGVGDGRGTTLLIDGATGGVGSIAVQLAAARGARVIGTGRPGSHDFLAGLGAIPVAYGPGLAERLRALGIPRIDRALDVAGAGSLDELIALTGGAEPVVTLADFTGPGRGVRLSLGRYGGGPDGCHGLALAADLAERGRFRVPVQAVFPADRAAEAHAAAATGPRRGKTVFDLAGLTADV</sequence>
<gene>
    <name evidence="3" type="ORF">ACFQ5X_10730</name>
</gene>
<dbReference type="Proteomes" id="UP001597058">
    <property type="component" value="Unassembled WGS sequence"/>
</dbReference>
<dbReference type="InterPro" id="IPR051603">
    <property type="entry name" value="Zinc-ADH_QOR/CCCR"/>
</dbReference>
<dbReference type="PANTHER" id="PTHR44154:SF1">
    <property type="entry name" value="QUINONE OXIDOREDUCTASE"/>
    <property type="match status" value="1"/>
</dbReference>
<protein>
    <submittedName>
        <fullName evidence="3">NADP-dependent oxidoreductase</fullName>
        <ecNumber evidence="3">1.-.-.-</ecNumber>
    </submittedName>
</protein>
<dbReference type="InterPro" id="IPR011032">
    <property type="entry name" value="GroES-like_sf"/>
</dbReference>
<dbReference type="SUPFAM" id="SSF50129">
    <property type="entry name" value="GroES-like"/>
    <property type="match status" value="1"/>
</dbReference>
<organism evidence="3 4">
    <name type="scientific">Streptomyces kaempferi</name>
    <dbReference type="NCBI Taxonomy" id="333725"/>
    <lineage>
        <taxon>Bacteria</taxon>
        <taxon>Bacillati</taxon>
        <taxon>Actinomycetota</taxon>
        <taxon>Actinomycetes</taxon>
        <taxon>Kitasatosporales</taxon>
        <taxon>Streptomycetaceae</taxon>
        <taxon>Streptomyces</taxon>
    </lineage>
</organism>
<dbReference type="InterPro" id="IPR020843">
    <property type="entry name" value="ER"/>
</dbReference>
<dbReference type="InterPro" id="IPR013154">
    <property type="entry name" value="ADH-like_N"/>
</dbReference>
<name>A0ABW3XBE3_9ACTN</name>
<evidence type="ECO:0000313" key="4">
    <source>
        <dbReference type="Proteomes" id="UP001597058"/>
    </source>
</evidence>
<dbReference type="GO" id="GO:0016491">
    <property type="term" value="F:oxidoreductase activity"/>
    <property type="evidence" value="ECO:0007669"/>
    <property type="project" value="UniProtKB-KW"/>
</dbReference>
<dbReference type="Gene3D" id="3.90.180.10">
    <property type="entry name" value="Medium-chain alcohol dehydrogenases, catalytic domain"/>
    <property type="match status" value="1"/>
</dbReference>
<reference evidence="4" key="1">
    <citation type="journal article" date="2019" name="Int. J. Syst. Evol. Microbiol.">
        <title>The Global Catalogue of Microorganisms (GCM) 10K type strain sequencing project: providing services to taxonomists for standard genome sequencing and annotation.</title>
        <authorList>
            <consortium name="The Broad Institute Genomics Platform"/>
            <consortium name="The Broad Institute Genome Sequencing Center for Infectious Disease"/>
            <person name="Wu L."/>
            <person name="Ma J."/>
        </authorList>
    </citation>
    <scope>NUCLEOTIDE SEQUENCE [LARGE SCALE GENOMIC DNA]</scope>
    <source>
        <strain evidence="4">CGMCC 4.7020</strain>
    </source>
</reference>
<dbReference type="RefSeq" id="WP_381241482.1">
    <property type="nucleotide sequence ID" value="NZ_JBHSKH010000091.1"/>
</dbReference>
<proteinExistence type="predicted"/>
<accession>A0ABW3XBE3</accession>
<dbReference type="CDD" id="cd05289">
    <property type="entry name" value="MDR_like_2"/>
    <property type="match status" value="1"/>
</dbReference>
<evidence type="ECO:0000256" key="1">
    <source>
        <dbReference type="ARBA" id="ARBA00022857"/>
    </source>
</evidence>
<dbReference type="Pfam" id="PF08240">
    <property type="entry name" value="ADH_N"/>
    <property type="match status" value="1"/>
</dbReference>
<keyword evidence="1" id="KW-0521">NADP</keyword>
<keyword evidence="4" id="KW-1185">Reference proteome</keyword>
<dbReference type="InterPro" id="IPR036291">
    <property type="entry name" value="NAD(P)-bd_dom_sf"/>
</dbReference>